<dbReference type="InterPro" id="IPR043605">
    <property type="entry name" value="DUF883_C"/>
</dbReference>
<evidence type="ECO:0000256" key="1">
    <source>
        <dbReference type="SAM" id="Phobius"/>
    </source>
</evidence>
<dbReference type="EMBL" id="SSGG01000001">
    <property type="protein sequence ID" value="TXI39008.1"/>
    <property type="molecule type" value="Genomic_DNA"/>
</dbReference>
<evidence type="ECO:0000259" key="2">
    <source>
        <dbReference type="Pfam" id="PF19029"/>
    </source>
</evidence>
<dbReference type="Proteomes" id="UP000321374">
    <property type="component" value="Unassembled WGS sequence"/>
</dbReference>
<feature type="transmembrane region" description="Helical" evidence="1">
    <location>
        <begin position="111"/>
        <end position="129"/>
    </location>
</feature>
<reference evidence="3 4" key="1">
    <citation type="submission" date="2018-09" db="EMBL/GenBank/DDBJ databases">
        <title>Metagenome Assembled Genomes from an Advanced Water Purification Facility.</title>
        <authorList>
            <person name="Stamps B.W."/>
            <person name="Spear J.R."/>
        </authorList>
    </citation>
    <scope>NUCLEOTIDE SEQUENCE [LARGE SCALE GENOMIC DNA]</scope>
    <source>
        <strain evidence="3">Bin_42_2</strain>
    </source>
</reference>
<dbReference type="AlphaFoldDB" id="A0A5C7WQX8"/>
<dbReference type="RefSeq" id="WP_018986373.1">
    <property type="nucleotide sequence ID" value="NZ_CP033953.1"/>
</dbReference>
<organism evidence="3 4">
    <name type="scientific">Methylophilus methylotrophus</name>
    <name type="common">Bacterium W3A1</name>
    <dbReference type="NCBI Taxonomy" id="17"/>
    <lineage>
        <taxon>Bacteria</taxon>
        <taxon>Pseudomonadati</taxon>
        <taxon>Pseudomonadota</taxon>
        <taxon>Betaproteobacteria</taxon>
        <taxon>Nitrosomonadales</taxon>
        <taxon>Methylophilaceae</taxon>
        <taxon>Methylophilus</taxon>
    </lineage>
</organism>
<sequence>MFNFSKDNVENTTDRLAKKSDEAIEEIAAQVKSTANDLLDAVNDTADNTQDKAKELIHSLKANIDRLTSEENAAALASKASRVKDQVQREVSETYQSLKGKTVDTVHEHPMGTVLVAAGVGLLIGYLLGSKRRE</sequence>
<keyword evidence="1" id="KW-1133">Transmembrane helix</keyword>
<name>A0A5C7WQX8_METME</name>
<dbReference type="STRING" id="1122236.GCA_000378225_01399"/>
<dbReference type="Pfam" id="PF19029">
    <property type="entry name" value="DUF883_C"/>
    <property type="match status" value="1"/>
</dbReference>
<gene>
    <name evidence="3" type="ORF">E6Q51_00045</name>
</gene>
<protein>
    <recommendedName>
        <fullName evidence="2">DUF883 domain-containing protein</fullName>
    </recommendedName>
</protein>
<evidence type="ECO:0000313" key="3">
    <source>
        <dbReference type="EMBL" id="TXI39008.1"/>
    </source>
</evidence>
<keyword evidence="1" id="KW-0472">Membrane</keyword>
<comment type="caution">
    <text evidence="3">The sequence shown here is derived from an EMBL/GenBank/DDBJ whole genome shotgun (WGS) entry which is preliminary data.</text>
</comment>
<keyword evidence="1" id="KW-0812">Transmembrane</keyword>
<accession>A0A5C7WQX8</accession>
<feature type="domain" description="DUF883" evidence="2">
    <location>
        <begin position="104"/>
        <end position="131"/>
    </location>
</feature>
<dbReference type="Gene3D" id="1.20.5.1230">
    <property type="entry name" value="Apolipoprotein A-I"/>
    <property type="match status" value="1"/>
</dbReference>
<proteinExistence type="predicted"/>
<evidence type="ECO:0000313" key="4">
    <source>
        <dbReference type="Proteomes" id="UP000321374"/>
    </source>
</evidence>